<dbReference type="RefSeq" id="WP_116188537.1">
    <property type="nucleotide sequence ID" value="NZ_QTTN01000007.1"/>
</dbReference>
<dbReference type="Proteomes" id="UP000256304">
    <property type="component" value="Unassembled WGS sequence"/>
</dbReference>
<evidence type="ECO:0000256" key="3">
    <source>
        <dbReference type="ARBA" id="ARBA00022691"/>
    </source>
</evidence>
<dbReference type="InterPro" id="IPR013216">
    <property type="entry name" value="Methyltransf_11"/>
</dbReference>
<proteinExistence type="predicted"/>
<dbReference type="Pfam" id="PF08241">
    <property type="entry name" value="Methyltransf_11"/>
    <property type="match status" value="1"/>
</dbReference>
<sequence>MKQNKYDDSSFFAKYSQMPRSIGGLDAAGEWSTFRAMLPELQGKKVLDLGCGFGWHCRYAREQQASYVLGLDLSANMLERAKEMTNDEQIEYRQIAIEEVDLPAGSFDVVLSSLALHYIEDFGAICRSVHAHLAPGGSFVFSVEHPIFTALAAQDWHYDSQGEKQHWPVDGYHFEGPREARFLNDDVLKYHRTVATYINGLLAAGFSITKLSELQPTKEMIESNPAWQEEVRRPMFLLIAASKI</sequence>
<reference evidence="5 6" key="1">
    <citation type="submission" date="2018-08" db="EMBL/GenBank/DDBJ databases">
        <title>Genomic Encyclopedia of Type Strains, Phase III (KMG-III): the genomes of soil and plant-associated and newly described type strains.</title>
        <authorList>
            <person name="Whitman W."/>
        </authorList>
    </citation>
    <scope>NUCLEOTIDE SEQUENCE [LARGE SCALE GENOMIC DNA]</scope>
    <source>
        <strain evidence="5 6">CGMCC 1.10966</strain>
    </source>
</reference>
<dbReference type="SUPFAM" id="SSF53335">
    <property type="entry name" value="S-adenosyl-L-methionine-dependent methyltransferases"/>
    <property type="match status" value="1"/>
</dbReference>
<keyword evidence="3" id="KW-0949">S-adenosyl-L-methionine</keyword>
<evidence type="ECO:0000313" key="6">
    <source>
        <dbReference type="Proteomes" id="UP000256304"/>
    </source>
</evidence>
<keyword evidence="2 5" id="KW-0808">Transferase</keyword>
<dbReference type="Gene3D" id="3.40.50.150">
    <property type="entry name" value="Vaccinia Virus protein VP39"/>
    <property type="match status" value="1"/>
</dbReference>
<keyword evidence="1 5" id="KW-0489">Methyltransferase</keyword>
<dbReference type="GO" id="GO:0032259">
    <property type="term" value="P:methylation"/>
    <property type="evidence" value="ECO:0007669"/>
    <property type="project" value="UniProtKB-KW"/>
</dbReference>
<gene>
    <name evidence="5" type="ORF">A8990_107132</name>
</gene>
<dbReference type="PANTHER" id="PTHR43464">
    <property type="entry name" value="METHYLTRANSFERASE"/>
    <property type="match status" value="1"/>
</dbReference>
<dbReference type="OrthoDB" id="9791837at2"/>
<dbReference type="InterPro" id="IPR029063">
    <property type="entry name" value="SAM-dependent_MTases_sf"/>
</dbReference>
<evidence type="ECO:0000259" key="4">
    <source>
        <dbReference type="Pfam" id="PF08241"/>
    </source>
</evidence>
<name>A0A3D9S787_9BACL</name>
<dbReference type="GO" id="GO:0008757">
    <property type="term" value="F:S-adenosylmethionine-dependent methyltransferase activity"/>
    <property type="evidence" value="ECO:0007669"/>
    <property type="project" value="InterPro"/>
</dbReference>
<organism evidence="5 6">
    <name type="scientific">Paenibacillus taihuensis</name>
    <dbReference type="NCBI Taxonomy" id="1156355"/>
    <lineage>
        <taxon>Bacteria</taxon>
        <taxon>Bacillati</taxon>
        <taxon>Bacillota</taxon>
        <taxon>Bacilli</taxon>
        <taxon>Bacillales</taxon>
        <taxon>Paenibacillaceae</taxon>
        <taxon>Paenibacillus</taxon>
    </lineage>
</organism>
<comment type="caution">
    <text evidence="5">The sequence shown here is derived from an EMBL/GenBank/DDBJ whole genome shotgun (WGS) entry which is preliminary data.</text>
</comment>
<evidence type="ECO:0000256" key="1">
    <source>
        <dbReference type="ARBA" id="ARBA00022603"/>
    </source>
</evidence>
<evidence type="ECO:0000313" key="5">
    <source>
        <dbReference type="EMBL" id="REE89036.1"/>
    </source>
</evidence>
<accession>A0A3D9S787</accession>
<protein>
    <submittedName>
        <fullName evidence="5">Methyltransferase family protein</fullName>
    </submittedName>
</protein>
<feature type="domain" description="Methyltransferase type 11" evidence="4">
    <location>
        <begin position="47"/>
        <end position="141"/>
    </location>
</feature>
<dbReference type="CDD" id="cd02440">
    <property type="entry name" value="AdoMet_MTases"/>
    <property type="match status" value="1"/>
</dbReference>
<dbReference type="PANTHER" id="PTHR43464:SF19">
    <property type="entry name" value="UBIQUINONE BIOSYNTHESIS O-METHYLTRANSFERASE, MITOCHONDRIAL"/>
    <property type="match status" value="1"/>
</dbReference>
<dbReference type="EMBL" id="QTTN01000007">
    <property type="protein sequence ID" value="REE89036.1"/>
    <property type="molecule type" value="Genomic_DNA"/>
</dbReference>
<evidence type="ECO:0000256" key="2">
    <source>
        <dbReference type="ARBA" id="ARBA00022679"/>
    </source>
</evidence>
<dbReference type="AlphaFoldDB" id="A0A3D9S787"/>
<keyword evidence="6" id="KW-1185">Reference proteome</keyword>